<protein>
    <submittedName>
        <fullName evidence="5">Phosphohydrolase</fullName>
    </submittedName>
</protein>
<keyword evidence="3" id="KW-1133">Transmembrane helix</keyword>
<evidence type="ECO:0000256" key="1">
    <source>
        <dbReference type="ARBA" id="ARBA00022723"/>
    </source>
</evidence>
<gene>
    <name evidence="5" type="ORF">BKE30_02640</name>
</gene>
<dbReference type="PANTHER" id="PTHR31302">
    <property type="entry name" value="TRANSMEMBRANE PROTEIN WITH METALLOPHOSPHOESTERASE DOMAIN-RELATED"/>
    <property type="match status" value="1"/>
</dbReference>
<reference evidence="5 6" key="1">
    <citation type="submission" date="2016-10" db="EMBL/GenBank/DDBJ databases">
        <title>Draft Genome sequence of Alkanindiges sp. strain H1.</title>
        <authorList>
            <person name="Subhash Y."/>
            <person name="Lee S."/>
        </authorList>
    </citation>
    <scope>NUCLEOTIDE SEQUENCE [LARGE SCALE GENOMIC DNA]</scope>
    <source>
        <strain evidence="5 6">H1</strain>
    </source>
</reference>
<dbReference type="InterPro" id="IPR004843">
    <property type="entry name" value="Calcineurin-like_PHP"/>
</dbReference>
<evidence type="ECO:0000256" key="2">
    <source>
        <dbReference type="ARBA" id="ARBA00022801"/>
    </source>
</evidence>
<comment type="caution">
    <text evidence="5">The sequence shown here is derived from an EMBL/GenBank/DDBJ whole genome shotgun (WGS) entry which is preliminary data.</text>
</comment>
<keyword evidence="6" id="KW-1185">Reference proteome</keyword>
<feature type="transmembrane region" description="Helical" evidence="3">
    <location>
        <begin position="72"/>
        <end position="90"/>
    </location>
</feature>
<dbReference type="GO" id="GO:0009245">
    <property type="term" value="P:lipid A biosynthetic process"/>
    <property type="evidence" value="ECO:0007669"/>
    <property type="project" value="TreeGrafter"/>
</dbReference>
<sequence>MTDPASVQIIFNGIFLLLTAYAVIRAIHGCRHSLTISPFKTFILLFVYYGLYLTLPFFSWTLWQWSVGLQNAWQAVPMLLLSVFLIYARFVEPQLLIVRRTPVRLHDSPPLQDPLRVALLADIHVGLFSGRARQLKRIVNLVNLEQPDFIVISGDWTYEPNVRLIEDLKVLSGFIAPAYSVPGNHDEQIPGPPIQQVLKEGLEAANIIPIEGKIIEMDEIRLIGIGDLWAGKADMQPMPAMPQDKPWVILAHNPDTVAQVPDLPYRPLMLSGHTHGGQLELPWLTDYVLSRVSLLGFKKGLYQVKNAQVFVTVGTGLVGLPLRFRTPPTIDILHLH</sequence>
<dbReference type="PANTHER" id="PTHR31302:SF31">
    <property type="entry name" value="PHOSPHODIESTERASE YAEI"/>
    <property type="match status" value="1"/>
</dbReference>
<feature type="transmembrane region" description="Helical" evidence="3">
    <location>
        <begin position="6"/>
        <end position="27"/>
    </location>
</feature>
<keyword evidence="3" id="KW-0472">Membrane</keyword>
<evidence type="ECO:0000313" key="5">
    <source>
        <dbReference type="EMBL" id="ONG41755.1"/>
    </source>
</evidence>
<dbReference type="GO" id="GO:0008758">
    <property type="term" value="F:UDP-2,3-diacylglucosamine hydrolase activity"/>
    <property type="evidence" value="ECO:0007669"/>
    <property type="project" value="TreeGrafter"/>
</dbReference>
<dbReference type="AlphaFoldDB" id="A0A1S8CXJ4"/>
<keyword evidence="1" id="KW-0479">Metal-binding</keyword>
<dbReference type="GO" id="GO:0016020">
    <property type="term" value="C:membrane"/>
    <property type="evidence" value="ECO:0007669"/>
    <property type="project" value="GOC"/>
</dbReference>
<organism evidence="5 6">
    <name type="scientific">Alkanindiges hydrocarboniclasticus</name>
    <dbReference type="NCBI Taxonomy" id="1907941"/>
    <lineage>
        <taxon>Bacteria</taxon>
        <taxon>Pseudomonadati</taxon>
        <taxon>Pseudomonadota</taxon>
        <taxon>Gammaproteobacteria</taxon>
        <taxon>Moraxellales</taxon>
        <taxon>Moraxellaceae</taxon>
        <taxon>Alkanindiges</taxon>
    </lineage>
</organism>
<dbReference type="GO" id="GO:0046872">
    <property type="term" value="F:metal ion binding"/>
    <property type="evidence" value="ECO:0007669"/>
    <property type="project" value="UniProtKB-KW"/>
</dbReference>
<keyword evidence="2 5" id="KW-0378">Hydrolase</keyword>
<dbReference type="SUPFAM" id="SSF56300">
    <property type="entry name" value="Metallo-dependent phosphatases"/>
    <property type="match status" value="1"/>
</dbReference>
<dbReference type="Pfam" id="PF00149">
    <property type="entry name" value="Metallophos"/>
    <property type="match status" value="1"/>
</dbReference>
<dbReference type="OrthoDB" id="9780884at2"/>
<keyword evidence="3" id="KW-0812">Transmembrane</keyword>
<dbReference type="RefSeq" id="WP_076877127.1">
    <property type="nucleotide sequence ID" value="NZ_MLCN01000007.1"/>
</dbReference>
<dbReference type="EMBL" id="MLCN01000007">
    <property type="protein sequence ID" value="ONG41755.1"/>
    <property type="molecule type" value="Genomic_DNA"/>
</dbReference>
<dbReference type="Proteomes" id="UP000192132">
    <property type="component" value="Unassembled WGS sequence"/>
</dbReference>
<evidence type="ECO:0000256" key="3">
    <source>
        <dbReference type="SAM" id="Phobius"/>
    </source>
</evidence>
<evidence type="ECO:0000259" key="4">
    <source>
        <dbReference type="Pfam" id="PF00149"/>
    </source>
</evidence>
<accession>A0A1S8CXJ4</accession>
<dbReference type="Gene3D" id="3.60.21.10">
    <property type="match status" value="1"/>
</dbReference>
<dbReference type="InterPro" id="IPR029052">
    <property type="entry name" value="Metallo-depent_PP-like"/>
</dbReference>
<dbReference type="InterPro" id="IPR051158">
    <property type="entry name" value="Metallophosphoesterase_sf"/>
</dbReference>
<evidence type="ECO:0000313" key="6">
    <source>
        <dbReference type="Proteomes" id="UP000192132"/>
    </source>
</evidence>
<feature type="transmembrane region" description="Helical" evidence="3">
    <location>
        <begin position="39"/>
        <end position="60"/>
    </location>
</feature>
<proteinExistence type="predicted"/>
<feature type="domain" description="Calcineurin-like phosphoesterase" evidence="4">
    <location>
        <begin position="115"/>
        <end position="275"/>
    </location>
</feature>
<name>A0A1S8CXJ4_9GAMM</name>